<dbReference type="Gene3D" id="3.90.190.10">
    <property type="entry name" value="Protein tyrosine phosphatase superfamily"/>
    <property type="match status" value="1"/>
</dbReference>
<protein>
    <submittedName>
        <fullName evidence="5">Diacylglycerol kinase family protein</fullName>
    </submittedName>
</protein>
<dbReference type="InterPro" id="IPR029021">
    <property type="entry name" value="Prot-tyrosine_phosphatase-like"/>
</dbReference>
<keyword evidence="1" id="KW-0472">Membrane</keyword>
<feature type="domain" description="Tyrosine-protein phosphatase" evidence="2">
    <location>
        <begin position="89"/>
        <end position="236"/>
    </location>
</feature>
<evidence type="ECO:0000259" key="3">
    <source>
        <dbReference type="PROSITE" id="PS50056"/>
    </source>
</evidence>
<dbReference type="Pfam" id="PF00781">
    <property type="entry name" value="DAGK_cat"/>
    <property type="match status" value="1"/>
</dbReference>
<dbReference type="Pfam" id="PF19279">
    <property type="entry name" value="YegS_C"/>
    <property type="match status" value="1"/>
</dbReference>
<dbReference type="InterPro" id="IPR000340">
    <property type="entry name" value="Dual-sp_phosphatase_cat-dom"/>
</dbReference>
<keyword evidence="1" id="KW-1133">Transmembrane helix</keyword>
<keyword evidence="6" id="KW-1185">Reference proteome</keyword>
<proteinExistence type="predicted"/>
<keyword evidence="5" id="KW-0418">Kinase</keyword>
<dbReference type="GO" id="GO:0016301">
    <property type="term" value="F:kinase activity"/>
    <property type="evidence" value="ECO:0007669"/>
    <property type="project" value="UniProtKB-KW"/>
</dbReference>
<dbReference type="SUPFAM" id="SSF111331">
    <property type="entry name" value="NAD kinase/diacylglycerol kinase-like"/>
    <property type="match status" value="1"/>
</dbReference>
<evidence type="ECO:0000313" key="6">
    <source>
        <dbReference type="Proteomes" id="UP001500021"/>
    </source>
</evidence>
<feature type="domain" description="DAGKc" evidence="4">
    <location>
        <begin position="237"/>
        <end position="371"/>
    </location>
</feature>
<sequence length="539" mass="59968">MKMIKYYVLLLTVSVFFVWLSFNNSYMLVPSLWLTISLSCVLFAYSTNRPSLFRKSAAGEIPWWIKILLLPYLVCVQLYNGIMRNNDSVPAIQEITPNLFLACRLFPSDVETLKSQKVTAILDVTAEFDGFNWSAQQEGFYYLNIPILDHFSPTEAQLEHALRWITAMHDLNQKVVVHCALGRGRSFFMTCAYLLMSEPDLSVRDAISTVQSVRSTARLNTKQLKVLVELSQNFAKKPQPELNMIINPVSGAGKWLLYTNDIVGMLTRQYVLNFHFTKKDTDVYQLTKSLQTHDESMVFVACGGDGTVAEVAAAVKNTSHQLGVLPLGTANALAHVMFGVESKISPINQACEILFRAETKQMDTMVCNKKTVLLVIAIGFGEQMINQANRLQKNELGQLAYIQGFINAFIENKSQQIKLTIDDEPVQQLSNSSLTIANAAPITTLLAQGAGEPNWRDGLLDVTLIEHDSSSAHRLLSLAELVSNTISGDNSSNSSVSHYHAKKILLQSSEGFEYSIDGETESAEQLMVEIMPASLTIIC</sequence>
<dbReference type="PANTHER" id="PTHR47216">
    <property type="match status" value="1"/>
</dbReference>
<dbReference type="NCBIfam" id="NF009025">
    <property type="entry name" value="PRK12361.1"/>
    <property type="match status" value="1"/>
</dbReference>
<organism evidence="5 6">
    <name type="scientific">Colwellia asteriadis</name>
    <dbReference type="NCBI Taxonomy" id="517723"/>
    <lineage>
        <taxon>Bacteria</taxon>
        <taxon>Pseudomonadati</taxon>
        <taxon>Pseudomonadota</taxon>
        <taxon>Gammaproteobacteria</taxon>
        <taxon>Alteromonadales</taxon>
        <taxon>Colwelliaceae</taxon>
        <taxon>Colwellia</taxon>
    </lineage>
</organism>
<dbReference type="InterPro" id="IPR017438">
    <property type="entry name" value="ATP-NAD_kinase_N"/>
</dbReference>
<dbReference type="SMART" id="SM00195">
    <property type="entry name" value="DSPc"/>
    <property type="match status" value="1"/>
</dbReference>
<name>A0ABN1L7S7_9GAMM</name>
<evidence type="ECO:0000259" key="2">
    <source>
        <dbReference type="PROSITE" id="PS50054"/>
    </source>
</evidence>
<dbReference type="EMBL" id="BAAAFA010000006">
    <property type="protein sequence ID" value="GAA0817481.1"/>
    <property type="molecule type" value="Genomic_DNA"/>
</dbReference>
<evidence type="ECO:0000259" key="4">
    <source>
        <dbReference type="PROSITE" id="PS50146"/>
    </source>
</evidence>
<dbReference type="Gene3D" id="2.60.200.40">
    <property type="match status" value="1"/>
</dbReference>
<dbReference type="InterPro" id="IPR016064">
    <property type="entry name" value="NAD/diacylglycerol_kinase_sf"/>
</dbReference>
<keyword evidence="1" id="KW-0812">Transmembrane</keyword>
<dbReference type="SMART" id="SM00046">
    <property type="entry name" value="DAGKc"/>
    <property type="match status" value="1"/>
</dbReference>
<dbReference type="InterPro" id="IPR001206">
    <property type="entry name" value="Diacylglycerol_kinase_cat_dom"/>
</dbReference>
<dbReference type="Gene3D" id="3.40.50.10330">
    <property type="entry name" value="Probable inorganic polyphosphate/atp-NAD kinase, domain 1"/>
    <property type="match status" value="1"/>
</dbReference>
<dbReference type="PANTHER" id="PTHR47216:SF4">
    <property type="entry name" value="OS01G0859400 PROTEIN"/>
    <property type="match status" value="1"/>
</dbReference>
<dbReference type="InterPro" id="IPR045540">
    <property type="entry name" value="YegS/DAGK_C"/>
</dbReference>
<dbReference type="Pfam" id="PF00782">
    <property type="entry name" value="DSPc"/>
    <property type="match status" value="1"/>
</dbReference>
<dbReference type="SUPFAM" id="SSF52799">
    <property type="entry name" value="(Phosphotyrosine protein) phosphatases II"/>
    <property type="match status" value="1"/>
</dbReference>
<evidence type="ECO:0000256" key="1">
    <source>
        <dbReference type="SAM" id="Phobius"/>
    </source>
</evidence>
<dbReference type="Proteomes" id="UP001500021">
    <property type="component" value="Unassembled WGS sequence"/>
</dbReference>
<dbReference type="InterPro" id="IPR020422">
    <property type="entry name" value="TYR_PHOSPHATASE_DUAL_dom"/>
</dbReference>
<dbReference type="PROSITE" id="PS50056">
    <property type="entry name" value="TYR_PHOSPHATASE_2"/>
    <property type="match status" value="1"/>
</dbReference>
<feature type="transmembrane region" description="Helical" evidence="1">
    <location>
        <begin position="7"/>
        <end position="22"/>
    </location>
</feature>
<reference evidence="5 6" key="1">
    <citation type="journal article" date="2019" name="Int. J. Syst. Evol. Microbiol.">
        <title>The Global Catalogue of Microorganisms (GCM) 10K type strain sequencing project: providing services to taxonomists for standard genome sequencing and annotation.</title>
        <authorList>
            <consortium name="The Broad Institute Genomics Platform"/>
            <consortium name="The Broad Institute Genome Sequencing Center for Infectious Disease"/>
            <person name="Wu L."/>
            <person name="Ma J."/>
        </authorList>
    </citation>
    <scope>NUCLEOTIDE SEQUENCE [LARGE SCALE GENOMIC DNA]</scope>
    <source>
        <strain evidence="5 6">JCM 15608</strain>
    </source>
</reference>
<dbReference type="InterPro" id="IPR000387">
    <property type="entry name" value="Tyr_Pase_dom"/>
</dbReference>
<keyword evidence="5" id="KW-0808">Transferase</keyword>
<dbReference type="PROSITE" id="PS50054">
    <property type="entry name" value="TYR_PHOSPHATASE_DUAL"/>
    <property type="match status" value="1"/>
</dbReference>
<dbReference type="PROSITE" id="PS50146">
    <property type="entry name" value="DAGK"/>
    <property type="match status" value="1"/>
</dbReference>
<evidence type="ECO:0000313" key="5">
    <source>
        <dbReference type="EMBL" id="GAA0817481.1"/>
    </source>
</evidence>
<gene>
    <name evidence="5" type="ORF">GCM10009111_18750</name>
</gene>
<comment type="caution">
    <text evidence="5">The sequence shown here is derived from an EMBL/GenBank/DDBJ whole genome shotgun (WGS) entry which is preliminary data.</text>
</comment>
<dbReference type="RefSeq" id="WP_343817225.1">
    <property type="nucleotide sequence ID" value="NZ_BAAAFA010000006.1"/>
</dbReference>
<accession>A0ABN1L7S7</accession>
<feature type="domain" description="Tyrosine specific protein phosphatases" evidence="3">
    <location>
        <begin position="156"/>
        <end position="225"/>
    </location>
</feature>